<accession>X0TSB9</accession>
<feature type="non-terminal residue" evidence="1">
    <location>
        <position position="62"/>
    </location>
</feature>
<sequence length="62" mass="6853">MKVSAKLENRIPAHTLLVGVLTLIIVLNFASFSVSAMNEWLDTDPVERTSTVNKPVDPVFIN</sequence>
<dbReference type="AlphaFoldDB" id="X0TSB9"/>
<organism evidence="1">
    <name type="scientific">marine sediment metagenome</name>
    <dbReference type="NCBI Taxonomy" id="412755"/>
    <lineage>
        <taxon>unclassified sequences</taxon>
        <taxon>metagenomes</taxon>
        <taxon>ecological metagenomes</taxon>
    </lineage>
</organism>
<proteinExistence type="predicted"/>
<protein>
    <submittedName>
        <fullName evidence="1">Uncharacterized protein</fullName>
    </submittedName>
</protein>
<name>X0TSB9_9ZZZZ</name>
<comment type="caution">
    <text evidence="1">The sequence shown here is derived from an EMBL/GenBank/DDBJ whole genome shotgun (WGS) entry which is preliminary data.</text>
</comment>
<dbReference type="EMBL" id="BARS01005808">
    <property type="protein sequence ID" value="GAF79025.1"/>
    <property type="molecule type" value="Genomic_DNA"/>
</dbReference>
<gene>
    <name evidence="1" type="ORF">S01H1_11398</name>
</gene>
<evidence type="ECO:0000313" key="1">
    <source>
        <dbReference type="EMBL" id="GAF79025.1"/>
    </source>
</evidence>
<reference evidence="1" key="1">
    <citation type="journal article" date="2014" name="Front. Microbiol.">
        <title>High frequency of phylogenetically diverse reductive dehalogenase-homologous genes in deep subseafloor sedimentary metagenomes.</title>
        <authorList>
            <person name="Kawai M."/>
            <person name="Futagami T."/>
            <person name="Toyoda A."/>
            <person name="Takaki Y."/>
            <person name="Nishi S."/>
            <person name="Hori S."/>
            <person name="Arai W."/>
            <person name="Tsubouchi T."/>
            <person name="Morono Y."/>
            <person name="Uchiyama I."/>
            <person name="Ito T."/>
            <person name="Fujiyama A."/>
            <person name="Inagaki F."/>
            <person name="Takami H."/>
        </authorList>
    </citation>
    <scope>NUCLEOTIDE SEQUENCE</scope>
    <source>
        <strain evidence="1">Expedition CK06-06</strain>
    </source>
</reference>